<feature type="binding site" evidence="8">
    <location>
        <position position="17"/>
    </location>
    <ligand>
        <name>substrate</name>
    </ligand>
</feature>
<dbReference type="GO" id="GO:0005829">
    <property type="term" value="C:cytosol"/>
    <property type="evidence" value="ECO:0007669"/>
    <property type="project" value="TreeGrafter"/>
</dbReference>
<protein>
    <recommendedName>
        <fullName evidence="3 8">Diaminopimelate epimerase</fullName>
        <shortName evidence="8">DAP epimerase</shortName>
        <ecNumber evidence="3 8">5.1.1.7</ecNumber>
    </recommendedName>
    <alternativeName>
        <fullName evidence="8">PLP-independent amino acid racemase</fullName>
    </alternativeName>
</protein>
<dbReference type="PANTHER" id="PTHR31689">
    <property type="entry name" value="DIAMINOPIMELATE EPIMERASE, CHLOROPLASTIC"/>
    <property type="match status" value="1"/>
</dbReference>
<proteinExistence type="inferred from homology"/>
<comment type="caution">
    <text evidence="8">Lacks conserved residue(s) required for the propagation of feature annotation.</text>
</comment>
<dbReference type="PANTHER" id="PTHR31689:SF0">
    <property type="entry name" value="DIAMINOPIMELATE EPIMERASE"/>
    <property type="match status" value="1"/>
</dbReference>
<dbReference type="Gene3D" id="3.10.310.10">
    <property type="entry name" value="Diaminopimelate Epimerase, Chain A, domain 1"/>
    <property type="match status" value="2"/>
</dbReference>
<keyword evidence="6 8" id="KW-0413">Isomerase</keyword>
<comment type="function">
    <text evidence="8">Catalyzes the stereoinversion of LL-2,6-diaminopimelate (L,L-DAP) to meso-diaminopimelate (meso-DAP), a precursor of L-lysine and an essential component of the bacterial peptidoglycan.</text>
</comment>
<evidence type="ECO:0000256" key="7">
    <source>
        <dbReference type="ARBA" id="ARBA00051712"/>
    </source>
</evidence>
<feature type="binding site" evidence="8">
    <location>
        <begin position="211"/>
        <end position="212"/>
    </location>
    <ligand>
        <name>substrate</name>
    </ligand>
</feature>
<evidence type="ECO:0000256" key="4">
    <source>
        <dbReference type="ARBA" id="ARBA00022605"/>
    </source>
</evidence>
<feature type="binding site" evidence="8">
    <location>
        <begin position="79"/>
        <end position="80"/>
    </location>
    <ligand>
        <name>substrate</name>
    </ligand>
</feature>
<feature type="binding site" evidence="8">
    <location>
        <position position="182"/>
    </location>
    <ligand>
        <name>substrate</name>
    </ligand>
</feature>
<comment type="subcellular location">
    <subcellularLocation>
        <location evidence="8">Cytoplasm</location>
    </subcellularLocation>
</comment>
<name>A0A1Y5F652_9BACT</name>
<comment type="similarity">
    <text evidence="2 8">Belongs to the diaminopimelate epimerase family.</text>
</comment>
<dbReference type="UniPathway" id="UPA00034">
    <property type="reaction ID" value="UER00025"/>
</dbReference>
<sequence>MTMSAKISFDKYCATGNDFVVLDNRTNSFDPSDTKLWQKVCDRRFGIGADGVLFFNNSNKFDFEMVYLNADGGEVGMCGNGARALTTFAQKIQFDKVNFTFKTRDGVYTSSLLKNGEVKLEMVQLFDIEKVDVSDLYENKHSYFMNTGVPHSVFFVESAEAVNIKEAGAKVRYDERFEGGCNANFVEVLGEGSLKVRTYERGVEDETLACGTGAVACAFAYRKFYKEVSKVSVEVPGGLLNILFEDDKVYLCGKAAKIFSGVISIEE</sequence>
<dbReference type="Proteomes" id="UP000196531">
    <property type="component" value="Unassembled WGS sequence"/>
</dbReference>
<dbReference type="GO" id="GO:0008837">
    <property type="term" value="F:diaminopimelate epimerase activity"/>
    <property type="evidence" value="ECO:0007669"/>
    <property type="project" value="UniProtKB-UniRule"/>
</dbReference>
<comment type="subunit">
    <text evidence="8">Homodimer.</text>
</comment>
<organism evidence="10 11">
    <name type="scientific">Halobacteriovorax marinus</name>
    <dbReference type="NCBI Taxonomy" id="97084"/>
    <lineage>
        <taxon>Bacteria</taxon>
        <taxon>Pseudomonadati</taxon>
        <taxon>Bdellovibrionota</taxon>
        <taxon>Bacteriovoracia</taxon>
        <taxon>Bacteriovoracales</taxon>
        <taxon>Halobacteriovoraceae</taxon>
        <taxon>Halobacteriovorax</taxon>
    </lineage>
</organism>
<feature type="site" description="Could be important to modulate the pK values of the two catalytic cysteine residues" evidence="8">
    <location>
        <position position="200"/>
    </location>
</feature>
<dbReference type="Pfam" id="PF01678">
    <property type="entry name" value="DAP_epimerase"/>
    <property type="match status" value="2"/>
</dbReference>
<dbReference type="PROSITE" id="PS01326">
    <property type="entry name" value="DAP_EPIMERASE"/>
    <property type="match status" value="1"/>
</dbReference>
<feature type="site" description="Could be important to modulate the pK values of the two catalytic cysteine residues" evidence="8">
    <location>
        <position position="151"/>
    </location>
</feature>
<dbReference type="AlphaFoldDB" id="A0A1Y5F652"/>
<accession>A0A1Y5F652</accession>
<evidence type="ECO:0000256" key="6">
    <source>
        <dbReference type="ARBA" id="ARBA00023235"/>
    </source>
</evidence>
<gene>
    <name evidence="8" type="primary">dapF</name>
    <name evidence="10" type="ORF">A9Q84_18830</name>
</gene>
<dbReference type="EMBL" id="MAAO01000015">
    <property type="protein sequence ID" value="OUR93529.1"/>
    <property type="molecule type" value="Genomic_DNA"/>
</dbReference>
<keyword evidence="5 8" id="KW-0457">Lysine biosynthesis</keyword>
<evidence type="ECO:0000256" key="3">
    <source>
        <dbReference type="ARBA" id="ARBA00013080"/>
    </source>
</evidence>
<dbReference type="HAMAP" id="MF_00197">
    <property type="entry name" value="DAP_epimerase"/>
    <property type="match status" value="1"/>
</dbReference>
<evidence type="ECO:0000256" key="9">
    <source>
        <dbReference type="PROSITE-ProRule" id="PRU10125"/>
    </source>
</evidence>
<comment type="catalytic activity">
    <reaction evidence="7 8">
        <text>(2S,6S)-2,6-diaminopimelate = meso-2,6-diaminopimelate</text>
        <dbReference type="Rhea" id="RHEA:15393"/>
        <dbReference type="ChEBI" id="CHEBI:57609"/>
        <dbReference type="ChEBI" id="CHEBI:57791"/>
        <dbReference type="EC" id="5.1.1.7"/>
    </reaction>
</comment>
<evidence type="ECO:0000256" key="2">
    <source>
        <dbReference type="ARBA" id="ARBA00010219"/>
    </source>
</evidence>
<keyword evidence="4 8" id="KW-0028">Amino-acid biosynthesis</keyword>
<evidence type="ECO:0000256" key="8">
    <source>
        <dbReference type="HAMAP-Rule" id="MF_00197"/>
    </source>
</evidence>
<dbReference type="InterPro" id="IPR018510">
    <property type="entry name" value="DAP_epimerase_AS"/>
</dbReference>
<comment type="pathway">
    <text evidence="1 8">Amino-acid biosynthesis; L-lysine biosynthesis via DAP pathway; DL-2,6-diaminopimelate from LL-2,6-diaminopimelate: step 1/1.</text>
</comment>
<feature type="binding site" evidence="8">
    <location>
        <position position="69"/>
    </location>
    <ligand>
        <name>substrate</name>
    </ligand>
</feature>
<evidence type="ECO:0000313" key="10">
    <source>
        <dbReference type="EMBL" id="OUR93529.1"/>
    </source>
</evidence>
<feature type="binding site" evidence="8">
    <location>
        <begin position="200"/>
        <end position="201"/>
    </location>
    <ligand>
        <name>substrate</name>
    </ligand>
</feature>
<comment type="caution">
    <text evidence="10">The sequence shown here is derived from an EMBL/GenBank/DDBJ whole genome shotgun (WGS) entry which is preliminary data.</text>
</comment>
<evidence type="ECO:0000256" key="5">
    <source>
        <dbReference type="ARBA" id="ARBA00023154"/>
    </source>
</evidence>
<feature type="active site" description="Proton acceptor" evidence="8">
    <location>
        <position position="210"/>
    </location>
</feature>
<feature type="active site" evidence="9">
    <location>
        <position position="78"/>
    </location>
</feature>
<keyword evidence="8" id="KW-0963">Cytoplasm</keyword>
<dbReference type="InterPro" id="IPR001653">
    <property type="entry name" value="DAP_epimerase_DapF"/>
</dbReference>
<evidence type="ECO:0000313" key="11">
    <source>
        <dbReference type="Proteomes" id="UP000196531"/>
    </source>
</evidence>
<dbReference type="EC" id="5.1.1.7" evidence="3 8"/>
<evidence type="ECO:0000256" key="1">
    <source>
        <dbReference type="ARBA" id="ARBA00005196"/>
    </source>
</evidence>
<reference evidence="11" key="1">
    <citation type="journal article" date="2017" name="Proc. Natl. Acad. Sci. U.S.A.">
        <title>Simulation of Deepwater Horizon oil plume reveals substrate specialization within a complex community of hydrocarbon-degraders.</title>
        <authorList>
            <person name="Hu P."/>
            <person name="Dubinsky E.A."/>
            <person name="Probst A.J."/>
            <person name="Wang J."/>
            <person name="Sieber C.M.K."/>
            <person name="Tom L.M."/>
            <person name="Gardinali P."/>
            <person name="Banfield J.F."/>
            <person name="Atlas R.M."/>
            <person name="Andersen G.L."/>
        </authorList>
    </citation>
    <scope>NUCLEOTIDE SEQUENCE [LARGE SCALE GENOMIC DNA]</scope>
</reference>
<dbReference type="SUPFAM" id="SSF54506">
    <property type="entry name" value="Diaminopimelate epimerase-like"/>
    <property type="match status" value="2"/>
</dbReference>
<dbReference type="GO" id="GO:0009089">
    <property type="term" value="P:lysine biosynthetic process via diaminopimelate"/>
    <property type="evidence" value="ECO:0007669"/>
    <property type="project" value="UniProtKB-UniRule"/>
</dbReference>
<feature type="active site" description="Proton donor" evidence="8">
    <location>
        <position position="78"/>
    </location>
</feature>
<dbReference type="NCBIfam" id="TIGR00652">
    <property type="entry name" value="DapF"/>
    <property type="match status" value="1"/>
</dbReference>